<evidence type="ECO:0000259" key="12">
    <source>
        <dbReference type="PROSITE" id="PS50089"/>
    </source>
</evidence>
<feature type="domain" description="RING-type" evidence="12">
    <location>
        <begin position="101"/>
        <end position="143"/>
    </location>
</feature>
<evidence type="ECO:0000256" key="8">
    <source>
        <dbReference type="ARBA" id="ARBA00022833"/>
    </source>
</evidence>
<evidence type="ECO:0000256" key="2">
    <source>
        <dbReference type="ARBA" id="ARBA00004906"/>
    </source>
</evidence>
<dbReference type="UniPathway" id="UPA00143"/>
<keyword evidence="7" id="KW-0833">Ubl conjugation pathway</keyword>
<comment type="pathway">
    <text evidence="2">Protein modification; protein ubiquitination.</text>
</comment>
<keyword evidence="11" id="KW-0472">Membrane</keyword>
<keyword evidence="11" id="KW-1133">Transmembrane helix</keyword>
<keyword evidence="5" id="KW-0479">Metal-binding</keyword>
<evidence type="ECO:0000256" key="5">
    <source>
        <dbReference type="ARBA" id="ARBA00022723"/>
    </source>
</evidence>
<feature type="region of interest" description="Disordered" evidence="10">
    <location>
        <begin position="48"/>
        <end position="71"/>
    </location>
</feature>
<evidence type="ECO:0000256" key="7">
    <source>
        <dbReference type="ARBA" id="ARBA00022786"/>
    </source>
</evidence>
<feature type="compositionally biased region" description="Basic and acidic residues" evidence="10">
    <location>
        <begin position="57"/>
        <end position="66"/>
    </location>
</feature>
<evidence type="ECO:0000256" key="1">
    <source>
        <dbReference type="ARBA" id="ARBA00000900"/>
    </source>
</evidence>
<dbReference type="eggNOG" id="KOG0800">
    <property type="taxonomic scope" value="Eukaryota"/>
</dbReference>
<dbReference type="PROSITE" id="PS50089">
    <property type="entry name" value="ZF_RING_2"/>
    <property type="match status" value="1"/>
</dbReference>
<keyword evidence="6 9" id="KW-0863">Zinc-finger</keyword>
<dbReference type="Gene3D" id="3.30.40.10">
    <property type="entry name" value="Zinc/RING finger domain, C3HC4 (zinc finger)"/>
    <property type="match status" value="1"/>
</dbReference>
<dbReference type="AlphaFoldDB" id="A0A059A7A8"/>
<accession>A0A059A7A8</accession>
<feature type="region of interest" description="Disordered" evidence="10">
    <location>
        <begin position="165"/>
        <end position="186"/>
    </location>
</feature>
<feature type="transmembrane region" description="Helical" evidence="11">
    <location>
        <begin position="17"/>
        <end position="41"/>
    </location>
</feature>
<dbReference type="InParanoid" id="A0A059A7A8"/>
<evidence type="ECO:0000256" key="10">
    <source>
        <dbReference type="SAM" id="MobiDB-lite"/>
    </source>
</evidence>
<dbReference type="GO" id="GO:0016567">
    <property type="term" value="P:protein ubiquitination"/>
    <property type="evidence" value="ECO:0000318"/>
    <property type="project" value="GO_Central"/>
</dbReference>
<dbReference type="CDD" id="cd16461">
    <property type="entry name" value="RING-H2_EL5-like"/>
    <property type="match status" value="1"/>
</dbReference>
<dbReference type="InterPro" id="IPR013083">
    <property type="entry name" value="Znf_RING/FYVE/PHD"/>
</dbReference>
<dbReference type="EMBL" id="KK198763">
    <property type="protein sequence ID" value="KCW49624.1"/>
    <property type="molecule type" value="Genomic_DNA"/>
</dbReference>
<dbReference type="InterPro" id="IPR044600">
    <property type="entry name" value="ATL1/ATL16-like"/>
</dbReference>
<dbReference type="Gramene" id="KCW49624">
    <property type="protein sequence ID" value="KCW49624"/>
    <property type="gene ID" value="EUGRSUZ_K03145"/>
</dbReference>
<dbReference type="InterPro" id="IPR001841">
    <property type="entry name" value="Znf_RING"/>
</dbReference>
<sequence>MDGEHRHHDRSFEIDPLIIGLLGIMVGAIVVATYHCIVVGLPNRNAAPHQAQLSSNSDEHDQESDHRARRPRWAGPGLALVELDLAMIRDDKEGSGEEDTCAVCLSEFDDGVSVRVLPECMHYFHAACVDAWLYSHASCPLCRAKAGPPADVAFAMAEFGGVPATEQHREEVSGDLDPARGSNNEV</sequence>
<name>A0A059A7A8_EUCGR</name>
<evidence type="ECO:0000256" key="4">
    <source>
        <dbReference type="ARBA" id="ARBA00022679"/>
    </source>
</evidence>
<comment type="catalytic activity">
    <reaction evidence="1">
        <text>S-ubiquitinyl-[E2 ubiquitin-conjugating enzyme]-L-cysteine + [acceptor protein]-L-lysine = [E2 ubiquitin-conjugating enzyme]-L-cysteine + N(6)-ubiquitinyl-[acceptor protein]-L-lysine.</text>
        <dbReference type="EC" id="2.3.2.27"/>
    </reaction>
</comment>
<keyword evidence="4" id="KW-0808">Transferase</keyword>
<dbReference type="SUPFAM" id="SSF57850">
    <property type="entry name" value="RING/U-box"/>
    <property type="match status" value="1"/>
</dbReference>
<dbReference type="GO" id="GO:0008270">
    <property type="term" value="F:zinc ion binding"/>
    <property type="evidence" value="ECO:0007669"/>
    <property type="project" value="UniProtKB-KW"/>
</dbReference>
<evidence type="ECO:0000256" key="3">
    <source>
        <dbReference type="ARBA" id="ARBA00012483"/>
    </source>
</evidence>
<dbReference type="EC" id="2.3.2.27" evidence="3"/>
<dbReference type="OrthoDB" id="8062037at2759"/>
<evidence type="ECO:0000256" key="6">
    <source>
        <dbReference type="ARBA" id="ARBA00022771"/>
    </source>
</evidence>
<dbReference type="SMART" id="SM00184">
    <property type="entry name" value="RING"/>
    <property type="match status" value="1"/>
</dbReference>
<evidence type="ECO:0000313" key="13">
    <source>
        <dbReference type="EMBL" id="KCW49624.1"/>
    </source>
</evidence>
<evidence type="ECO:0000256" key="9">
    <source>
        <dbReference type="PROSITE-ProRule" id="PRU00175"/>
    </source>
</evidence>
<organism evidence="13">
    <name type="scientific">Eucalyptus grandis</name>
    <name type="common">Flooded gum</name>
    <dbReference type="NCBI Taxonomy" id="71139"/>
    <lineage>
        <taxon>Eukaryota</taxon>
        <taxon>Viridiplantae</taxon>
        <taxon>Streptophyta</taxon>
        <taxon>Embryophyta</taxon>
        <taxon>Tracheophyta</taxon>
        <taxon>Spermatophyta</taxon>
        <taxon>Magnoliopsida</taxon>
        <taxon>eudicotyledons</taxon>
        <taxon>Gunneridae</taxon>
        <taxon>Pentapetalae</taxon>
        <taxon>rosids</taxon>
        <taxon>malvids</taxon>
        <taxon>Myrtales</taxon>
        <taxon>Myrtaceae</taxon>
        <taxon>Myrtoideae</taxon>
        <taxon>Eucalypteae</taxon>
        <taxon>Eucalyptus</taxon>
    </lineage>
</organism>
<protein>
    <recommendedName>
        <fullName evidence="3">RING-type E3 ubiquitin transferase</fullName>
        <ecNumber evidence="3">2.3.2.27</ecNumber>
    </recommendedName>
</protein>
<dbReference type="Pfam" id="PF13639">
    <property type="entry name" value="zf-RING_2"/>
    <property type="match status" value="1"/>
</dbReference>
<dbReference type="OMA" id="DQNPRER"/>
<evidence type="ECO:0000256" key="11">
    <source>
        <dbReference type="SAM" id="Phobius"/>
    </source>
</evidence>
<dbReference type="PANTHER" id="PTHR46913:SF19">
    <property type="entry name" value="RING-TYPE E3 UBIQUITIN TRANSFERASE"/>
    <property type="match status" value="1"/>
</dbReference>
<keyword evidence="8" id="KW-0862">Zinc</keyword>
<proteinExistence type="predicted"/>
<dbReference type="KEGG" id="egr:104427899"/>
<reference evidence="13" key="1">
    <citation type="submission" date="2013-07" db="EMBL/GenBank/DDBJ databases">
        <title>The genome of Eucalyptus grandis.</title>
        <authorList>
            <person name="Schmutz J."/>
            <person name="Hayes R."/>
            <person name="Myburg A."/>
            <person name="Tuskan G."/>
            <person name="Grattapaglia D."/>
            <person name="Rokhsar D.S."/>
        </authorList>
    </citation>
    <scope>NUCLEOTIDE SEQUENCE</scope>
    <source>
        <tissue evidence="13">Leaf extractions</tissue>
    </source>
</reference>
<keyword evidence="11" id="KW-0812">Transmembrane</keyword>
<dbReference type="PANTHER" id="PTHR46913">
    <property type="entry name" value="RING-H2 FINGER PROTEIN ATL16"/>
    <property type="match status" value="1"/>
</dbReference>
<gene>
    <name evidence="13" type="ORF">EUGRSUZ_K03145</name>
</gene>
<dbReference type="GO" id="GO:0061630">
    <property type="term" value="F:ubiquitin protein ligase activity"/>
    <property type="evidence" value="ECO:0007669"/>
    <property type="project" value="UniProtKB-EC"/>
</dbReference>